<keyword evidence="13" id="KW-1185">Reference proteome</keyword>
<dbReference type="Pfam" id="PF26138">
    <property type="entry name" value="DUF8040"/>
    <property type="match status" value="1"/>
</dbReference>
<dbReference type="GO" id="GO:0046872">
    <property type="term" value="F:metal ion binding"/>
    <property type="evidence" value="ECO:0007669"/>
    <property type="project" value="UniProtKB-KW"/>
</dbReference>
<dbReference type="Pfam" id="PF13359">
    <property type="entry name" value="DDE_Tnp_4"/>
    <property type="match status" value="1"/>
</dbReference>
<feature type="region of interest" description="Disordered" evidence="8">
    <location>
        <begin position="148"/>
        <end position="217"/>
    </location>
</feature>
<reference evidence="12" key="2">
    <citation type="submission" date="2021-01" db="UniProtKB">
        <authorList>
            <consortium name="EnsemblPlants"/>
        </authorList>
    </citation>
    <scope>IDENTIFICATION</scope>
</reference>
<dbReference type="InterPro" id="IPR024752">
    <property type="entry name" value="Myb/SANT-like_dom"/>
</dbReference>
<dbReference type="AlphaFoldDB" id="A0A7N2LQF3"/>
<evidence type="ECO:0000256" key="2">
    <source>
        <dbReference type="ARBA" id="ARBA00004123"/>
    </source>
</evidence>
<keyword evidence="6" id="KW-0378">Hydrolase</keyword>
<feature type="region of interest" description="Disordered" evidence="8">
    <location>
        <begin position="696"/>
        <end position="724"/>
    </location>
</feature>
<dbReference type="InterPro" id="IPR027806">
    <property type="entry name" value="HARBI1_dom"/>
</dbReference>
<proteinExistence type="inferred from homology"/>
<dbReference type="Pfam" id="PF12776">
    <property type="entry name" value="Myb_DNA-bind_3"/>
    <property type="match status" value="1"/>
</dbReference>
<keyword evidence="4" id="KW-0540">Nuclease</keyword>
<comment type="subcellular location">
    <subcellularLocation>
        <location evidence="2">Nucleus</location>
    </subcellularLocation>
</comment>
<dbReference type="InterPro" id="IPR045249">
    <property type="entry name" value="HARBI1-like"/>
</dbReference>
<dbReference type="Proteomes" id="UP000594261">
    <property type="component" value="Chromosome 5"/>
</dbReference>
<dbReference type="Gramene" id="QL05p031161:mrna">
    <property type="protein sequence ID" value="QL05p031161:mrna"/>
    <property type="gene ID" value="QL05p031161"/>
</dbReference>
<dbReference type="EnsemblPlants" id="QL05p031161:mrna">
    <property type="protein sequence ID" value="QL05p031161:mrna"/>
    <property type="gene ID" value="QL05p031161"/>
</dbReference>
<dbReference type="GO" id="GO:0016787">
    <property type="term" value="F:hydrolase activity"/>
    <property type="evidence" value="ECO:0007669"/>
    <property type="project" value="UniProtKB-KW"/>
</dbReference>
<comment type="similarity">
    <text evidence="3">Belongs to the HARBI1 family.</text>
</comment>
<evidence type="ECO:0000259" key="10">
    <source>
        <dbReference type="Pfam" id="PF13359"/>
    </source>
</evidence>
<name>A0A7N2LQF3_QUELO</name>
<evidence type="ECO:0000256" key="4">
    <source>
        <dbReference type="ARBA" id="ARBA00022722"/>
    </source>
</evidence>
<feature type="domain" description="Myb/SANT-like" evidence="9">
    <location>
        <begin position="15"/>
        <end position="108"/>
    </location>
</feature>
<evidence type="ECO:0000256" key="5">
    <source>
        <dbReference type="ARBA" id="ARBA00022723"/>
    </source>
</evidence>
<feature type="domain" description="DUF8040" evidence="11">
    <location>
        <begin position="390"/>
        <end position="482"/>
    </location>
</feature>
<dbReference type="InParanoid" id="A0A7N2LQF3"/>
<dbReference type="PANTHER" id="PTHR22930">
    <property type="match status" value="1"/>
</dbReference>
<comment type="cofactor">
    <cofactor evidence="1">
        <name>a divalent metal cation</name>
        <dbReference type="ChEBI" id="CHEBI:60240"/>
    </cofactor>
</comment>
<evidence type="ECO:0000256" key="1">
    <source>
        <dbReference type="ARBA" id="ARBA00001968"/>
    </source>
</evidence>
<dbReference type="PANTHER" id="PTHR22930:SF221">
    <property type="entry name" value="NUCLEASE HARBI1"/>
    <property type="match status" value="1"/>
</dbReference>
<evidence type="ECO:0000256" key="7">
    <source>
        <dbReference type="ARBA" id="ARBA00023242"/>
    </source>
</evidence>
<feature type="compositionally biased region" description="Polar residues" evidence="8">
    <location>
        <begin position="708"/>
        <end position="723"/>
    </location>
</feature>
<evidence type="ECO:0000313" key="12">
    <source>
        <dbReference type="EnsemblPlants" id="QL05p031161:mrna"/>
    </source>
</evidence>
<evidence type="ECO:0000256" key="8">
    <source>
        <dbReference type="SAM" id="MobiDB-lite"/>
    </source>
</evidence>
<evidence type="ECO:0000259" key="9">
    <source>
        <dbReference type="Pfam" id="PF12776"/>
    </source>
</evidence>
<protein>
    <submittedName>
        <fullName evidence="12">Uncharacterized protein</fullName>
    </submittedName>
</protein>
<keyword evidence="5" id="KW-0479">Metal-binding</keyword>
<dbReference type="GO" id="GO:0005634">
    <property type="term" value="C:nucleus"/>
    <property type="evidence" value="ECO:0007669"/>
    <property type="project" value="UniProtKB-SubCell"/>
</dbReference>
<reference evidence="12 13" key="1">
    <citation type="journal article" date="2016" name="G3 (Bethesda)">
        <title>First Draft Assembly and Annotation of the Genome of a California Endemic Oak Quercus lobata Nee (Fagaceae).</title>
        <authorList>
            <person name="Sork V.L."/>
            <person name="Fitz-Gibbon S.T."/>
            <person name="Puiu D."/>
            <person name="Crepeau M."/>
            <person name="Gugger P.F."/>
            <person name="Sherman R."/>
            <person name="Stevens K."/>
            <person name="Langley C.H."/>
            <person name="Pellegrini M."/>
            <person name="Salzberg S.L."/>
        </authorList>
    </citation>
    <scope>NUCLEOTIDE SEQUENCE [LARGE SCALE GENOMIC DNA]</scope>
    <source>
        <strain evidence="12 13">cv. SW786</strain>
    </source>
</reference>
<sequence>MGKPSQNSSNVRAQWPSRVTTIFCEACVDEVFKGNRPNTHFSKKGWTNIIATFEKKTGKEYPRSKYKHKWDSLKKDWVLWNKLKGSETGLGWDAAKGTIAATDEWWERKLMEVPEAAKFREKGLENIDLLDIMFKDIAATGDLAWAPTSGVLPDDLETPKEGLGDTSADSSSPNDDDDVHEDETPNPTQPPNPTQKKGKKRVLPSSTQSKGKKGGTALQLTQQLSRICDVVELRNSAFSVEPSSTIRNVMERVCTLDGIEKGSELYLMAARIFQKREKREMFVVMEEPYLQLQFLQEEARFWVEFAVLNLSTTVTLVIMNLNLYSFSASAESDIPMDYNDHIDNSDEDHSYDVENDEYDDEELYDLAIAGCHVAVTYYIKYIDKQPCRDSEQTGYMWLMDCLTGNETKCYEMFRMKPHVFLQLCNVLQHTYGLQHTRHIRLEESVGICLMILGQGTCYRMVQERFQHSGETIHRHFHRVLKRLNIMSMDIFKPSDPTFSVVPRHIQKNPLYMPHFQDCIGAIDGTHIQVVVGDEKKAAYYNRKGVTSFNVMAACDFDLLFTFVMAGWEGAAHDTRIFLDATRRQSVNFPKPPPGKYYLVDAGYPLRKGYLPPYKGQRYHLSDFRRAGRGNHIEEKFNYVHSSLRSAIERTFGVWKNKWKILKQMPPYDIKHQRNIIVATCVLHNFIRKHDREDEGFNWDEHDLDRPRSNSSGEGSSRQANVENIQDEEMKFVRDKIARSICGL</sequence>
<dbReference type="GO" id="GO:0004518">
    <property type="term" value="F:nuclease activity"/>
    <property type="evidence" value="ECO:0007669"/>
    <property type="project" value="UniProtKB-KW"/>
</dbReference>
<keyword evidence="7" id="KW-0539">Nucleus</keyword>
<evidence type="ECO:0000256" key="3">
    <source>
        <dbReference type="ARBA" id="ARBA00006958"/>
    </source>
</evidence>
<organism evidence="12 13">
    <name type="scientific">Quercus lobata</name>
    <name type="common">Valley oak</name>
    <dbReference type="NCBI Taxonomy" id="97700"/>
    <lineage>
        <taxon>Eukaryota</taxon>
        <taxon>Viridiplantae</taxon>
        <taxon>Streptophyta</taxon>
        <taxon>Embryophyta</taxon>
        <taxon>Tracheophyta</taxon>
        <taxon>Spermatophyta</taxon>
        <taxon>Magnoliopsida</taxon>
        <taxon>eudicotyledons</taxon>
        <taxon>Gunneridae</taxon>
        <taxon>Pentapetalae</taxon>
        <taxon>rosids</taxon>
        <taxon>fabids</taxon>
        <taxon>Fagales</taxon>
        <taxon>Fagaceae</taxon>
        <taxon>Quercus</taxon>
    </lineage>
</organism>
<dbReference type="InterPro" id="IPR058353">
    <property type="entry name" value="DUF8040"/>
</dbReference>
<accession>A0A7N2LQF3</accession>
<dbReference type="EMBL" id="LRBV02000005">
    <property type="status" value="NOT_ANNOTATED_CDS"/>
    <property type="molecule type" value="Genomic_DNA"/>
</dbReference>
<evidence type="ECO:0000256" key="6">
    <source>
        <dbReference type="ARBA" id="ARBA00022801"/>
    </source>
</evidence>
<dbReference type="OMA" id="NICVEEM"/>
<evidence type="ECO:0000259" key="11">
    <source>
        <dbReference type="Pfam" id="PF26138"/>
    </source>
</evidence>
<evidence type="ECO:0000313" key="13">
    <source>
        <dbReference type="Proteomes" id="UP000594261"/>
    </source>
</evidence>
<feature type="domain" description="DDE Tnp4" evidence="10">
    <location>
        <begin position="522"/>
        <end position="684"/>
    </location>
</feature>
<feature type="compositionally biased region" description="Basic and acidic residues" evidence="8">
    <location>
        <begin position="696"/>
        <end position="707"/>
    </location>
</feature>